<name>A0A6A4I933_9AGAR</name>
<organism evidence="2 3">
    <name type="scientific">Gymnopus androsaceus JB14</name>
    <dbReference type="NCBI Taxonomy" id="1447944"/>
    <lineage>
        <taxon>Eukaryota</taxon>
        <taxon>Fungi</taxon>
        <taxon>Dikarya</taxon>
        <taxon>Basidiomycota</taxon>
        <taxon>Agaricomycotina</taxon>
        <taxon>Agaricomycetes</taxon>
        <taxon>Agaricomycetidae</taxon>
        <taxon>Agaricales</taxon>
        <taxon>Marasmiineae</taxon>
        <taxon>Omphalotaceae</taxon>
        <taxon>Gymnopus</taxon>
    </lineage>
</organism>
<feature type="region of interest" description="Disordered" evidence="1">
    <location>
        <begin position="153"/>
        <end position="270"/>
    </location>
</feature>
<reference evidence="2" key="1">
    <citation type="journal article" date="2019" name="Environ. Microbiol.">
        <title>Fungal ecological strategies reflected in gene transcription - a case study of two litter decomposers.</title>
        <authorList>
            <person name="Barbi F."/>
            <person name="Kohler A."/>
            <person name="Barry K."/>
            <person name="Baskaran P."/>
            <person name="Daum C."/>
            <person name="Fauchery L."/>
            <person name="Ihrmark K."/>
            <person name="Kuo A."/>
            <person name="LaButti K."/>
            <person name="Lipzen A."/>
            <person name="Morin E."/>
            <person name="Grigoriev I.V."/>
            <person name="Henrissat B."/>
            <person name="Lindahl B."/>
            <person name="Martin F."/>
        </authorList>
    </citation>
    <scope>NUCLEOTIDE SEQUENCE</scope>
    <source>
        <strain evidence="2">JB14</strain>
    </source>
</reference>
<evidence type="ECO:0000256" key="1">
    <source>
        <dbReference type="SAM" id="MobiDB-lite"/>
    </source>
</evidence>
<feature type="compositionally biased region" description="Polar residues" evidence="1">
    <location>
        <begin position="190"/>
        <end position="212"/>
    </location>
</feature>
<evidence type="ECO:0000313" key="2">
    <source>
        <dbReference type="EMBL" id="KAE9407101.1"/>
    </source>
</evidence>
<sequence length="379" mass="40114">MDSRIEPRGRLSSGKQNVEERKPISRLEQSVQPTASEVSTNLGLLPGDVDVLKSLWEEPPIKDDPGGGTESPVDRSAVKSGYGSVFGFNLAPKSRTSSVAVTEDSSLDRSQSVSSIASVLSSYSVVSTKTLSNSPAISPTPIVPTAPQTVRDSSVFLQQTDPTFTGPPTPKYPVFSSSTPSYDPPAQKAGASTSELRSTMSSRGSPADTKSTGALVRASGSNSRVSLPVSPRPRSKSKPDPAPQPMPSIRRLSSTPSSKDTSAQLASTSVTRARVPAPVIIPSPPVKYGMPPSTVSATSPIAAPASAFINRKSQSRRQAPCLQLQSTYPLDSDTRQTLVRSPTIFLHLHRSGCLSIAQRLVFIPTPHRVPLPLTRPPST</sequence>
<proteinExistence type="predicted"/>
<feature type="region of interest" description="Disordered" evidence="1">
    <location>
        <begin position="55"/>
        <end position="78"/>
    </location>
</feature>
<accession>A0A6A4I933</accession>
<feature type="compositionally biased region" description="Polar residues" evidence="1">
    <location>
        <begin position="251"/>
        <end position="270"/>
    </location>
</feature>
<keyword evidence="3" id="KW-1185">Reference proteome</keyword>
<dbReference type="EMBL" id="ML769398">
    <property type="protein sequence ID" value="KAE9407101.1"/>
    <property type="molecule type" value="Genomic_DNA"/>
</dbReference>
<feature type="compositionally biased region" description="Polar residues" evidence="1">
    <location>
        <begin position="27"/>
        <end position="42"/>
    </location>
</feature>
<dbReference type="Proteomes" id="UP000799118">
    <property type="component" value="Unassembled WGS sequence"/>
</dbReference>
<feature type="region of interest" description="Disordered" evidence="1">
    <location>
        <begin position="1"/>
        <end position="43"/>
    </location>
</feature>
<gene>
    <name evidence="2" type="ORF">BT96DRAFT_176365</name>
</gene>
<dbReference type="AlphaFoldDB" id="A0A6A4I933"/>
<evidence type="ECO:0000313" key="3">
    <source>
        <dbReference type="Proteomes" id="UP000799118"/>
    </source>
</evidence>
<feature type="compositionally biased region" description="Polar residues" evidence="1">
    <location>
        <begin position="153"/>
        <end position="163"/>
    </location>
</feature>
<protein>
    <submittedName>
        <fullName evidence="2">Uncharacterized protein</fullName>
    </submittedName>
</protein>
<feature type="compositionally biased region" description="Basic and acidic residues" evidence="1">
    <location>
        <begin position="55"/>
        <end position="65"/>
    </location>
</feature>